<protein>
    <submittedName>
        <fullName evidence="1">Uncharacterized protein</fullName>
    </submittedName>
</protein>
<organism evidence="1 2">
    <name type="scientific">Micromonospora echinospora</name>
    <name type="common">Micromonospora purpurea</name>
    <dbReference type="NCBI Taxonomy" id="1877"/>
    <lineage>
        <taxon>Bacteria</taxon>
        <taxon>Bacillati</taxon>
        <taxon>Actinomycetota</taxon>
        <taxon>Actinomycetes</taxon>
        <taxon>Micromonosporales</taxon>
        <taxon>Micromonosporaceae</taxon>
        <taxon>Micromonospora</taxon>
    </lineage>
</organism>
<dbReference type="OrthoDB" id="281728at2"/>
<dbReference type="EMBL" id="LT607413">
    <property type="protein sequence ID" value="SCF11924.1"/>
    <property type="molecule type" value="Genomic_DNA"/>
</dbReference>
<name>A0A1C4XTZ3_MICEC</name>
<reference evidence="2" key="1">
    <citation type="submission" date="2016-06" db="EMBL/GenBank/DDBJ databases">
        <authorList>
            <person name="Varghese N."/>
            <person name="Submissions Spin"/>
        </authorList>
    </citation>
    <scope>NUCLEOTIDE SEQUENCE [LARGE SCALE GENOMIC DNA]</scope>
    <source>
        <strain evidence="2">DSM 43816</strain>
    </source>
</reference>
<evidence type="ECO:0000313" key="1">
    <source>
        <dbReference type="EMBL" id="SCF11924.1"/>
    </source>
</evidence>
<gene>
    <name evidence="1" type="ORF">GA0070618_3340</name>
</gene>
<dbReference type="InParanoid" id="A0A1C4XTZ3"/>
<proteinExistence type="predicted"/>
<accession>A0A1C4XTZ3</accession>
<evidence type="ECO:0000313" key="2">
    <source>
        <dbReference type="Proteomes" id="UP000198253"/>
    </source>
</evidence>
<keyword evidence="2" id="KW-1185">Reference proteome</keyword>
<dbReference type="RefSeq" id="WP_094977973.1">
    <property type="nucleotide sequence ID" value="NZ_LT607413.1"/>
</dbReference>
<sequence length="146" mass="15512">MSAEVADRSDRDDSGALAAYVREYRAGGYRVHHVVDVACRHCDGRTFRVAVDDEEGCAAVLCLGCGTEAALADSDDHLDDAELAECACPCGAETFAVAVGYALTGDGEVRWVSVGLRCLADGTLGVYTDWKIDYAPTAHLLPPNTR</sequence>
<dbReference type="Proteomes" id="UP000198253">
    <property type="component" value="Chromosome I"/>
</dbReference>
<dbReference type="AlphaFoldDB" id="A0A1C4XTZ3"/>